<dbReference type="EMBL" id="CM042051">
    <property type="protein sequence ID" value="KAI3727583.1"/>
    <property type="molecule type" value="Genomic_DNA"/>
</dbReference>
<keyword evidence="2" id="KW-1185">Reference proteome</keyword>
<evidence type="ECO:0000313" key="2">
    <source>
        <dbReference type="Proteomes" id="UP001055879"/>
    </source>
</evidence>
<accession>A0ACB9C026</accession>
<comment type="caution">
    <text evidence="1">The sequence shown here is derived from an EMBL/GenBank/DDBJ whole genome shotgun (WGS) entry which is preliminary data.</text>
</comment>
<gene>
    <name evidence="1" type="ORF">L6452_16199</name>
</gene>
<protein>
    <submittedName>
        <fullName evidence="1">Uncharacterized protein</fullName>
    </submittedName>
</protein>
<organism evidence="1 2">
    <name type="scientific">Arctium lappa</name>
    <name type="common">Greater burdock</name>
    <name type="synonym">Lappa major</name>
    <dbReference type="NCBI Taxonomy" id="4217"/>
    <lineage>
        <taxon>Eukaryota</taxon>
        <taxon>Viridiplantae</taxon>
        <taxon>Streptophyta</taxon>
        <taxon>Embryophyta</taxon>
        <taxon>Tracheophyta</taxon>
        <taxon>Spermatophyta</taxon>
        <taxon>Magnoliopsida</taxon>
        <taxon>eudicotyledons</taxon>
        <taxon>Gunneridae</taxon>
        <taxon>Pentapetalae</taxon>
        <taxon>asterids</taxon>
        <taxon>campanulids</taxon>
        <taxon>Asterales</taxon>
        <taxon>Asteraceae</taxon>
        <taxon>Carduoideae</taxon>
        <taxon>Cardueae</taxon>
        <taxon>Arctiinae</taxon>
        <taxon>Arctium</taxon>
    </lineage>
</organism>
<proteinExistence type="predicted"/>
<evidence type="ECO:0000313" key="1">
    <source>
        <dbReference type="EMBL" id="KAI3727583.1"/>
    </source>
</evidence>
<dbReference type="Proteomes" id="UP001055879">
    <property type="component" value="Linkage Group LG05"/>
</dbReference>
<sequence length="283" mass="31077">MKKKKIKNSSSPSPDTDLQSSDFHTAVGRIAVAQICQSVGYRGAQTSALETLTDVAVRYLRSLAKSAATSAGSTGRTQCNLLDIVRALEGLHSDIGFRGNSDPKSRLNSLSDSSILRDTMKFVYRTREIPFSKPLPRRCRTLAPIPPCFSDESAKWNHIPRWLPDFPKLNVGGEKPVVAAASEDEIALEKKTRTSSVISNLPEKRKKVRFKIGGGGGGRNEIEIGLGLDLDLRSGVCKGGKRISFQILHDDEKFINSSSSSDHDAMKKKLDESCSRTKMIMMH</sequence>
<name>A0ACB9C026_ARCLA</name>
<reference evidence="2" key="1">
    <citation type="journal article" date="2022" name="Mol. Ecol. Resour.">
        <title>The genomes of chicory, endive, great burdock and yacon provide insights into Asteraceae palaeo-polyploidization history and plant inulin production.</title>
        <authorList>
            <person name="Fan W."/>
            <person name="Wang S."/>
            <person name="Wang H."/>
            <person name="Wang A."/>
            <person name="Jiang F."/>
            <person name="Liu H."/>
            <person name="Zhao H."/>
            <person name="Xu D."/>
            <person name="Zhang Y."/>
        </authorList>
    </citation>
    <scope>NUCLEOTIDE SEQUENCE [LARGE SCALE GENOMIC DNA]</scope>
    <source>
        <strain evidence="2">cv. Niubang</strain>
    </source>
</reference>
<reference evidence="1 2" key="2">
    <citation type="journal article" date="2022" name="Mol. Ecol. Resour.">
        <title>The genomes of chicory, endive, great burdock and yacon provide insights into Asteraceae paleo-polyploidization history and plant inulin production.</title>
        <authorList>
            <person name="Fan W."/>
            <person name="Wang S."/>
            <person name="Wang H."/>
            <person name="Wang A."/>
            <person name="Jiang F."/>
            <person name="Liu H."/>
            <person name="Zhao H."/>
            <person name="Xu D."/>
            <person name="Zhang Y."/>
        </authorList>
    </citation>
    <scope>NUCLEOTIDE SEQUENCE [LARGE SCALE GENOMIC DNA]</scope>
    <source>
        <strain evidence="2">cv. Niubang</strain>
    </source>
</reference>